<accession>A0ABT5U721</accession>
<keyword evidence="2" id="KW-1185">Reference proteome</keyword>
<gene>
    <name evidence="1" type="ORF">ORQ98_09305</name>
</gene>
<name>A0ABT5U721_9GAMM</name>
<dbReference type="Proteomes" id="UP001528823">
    <property type="component" value="Unassembled WGS sequence"/>
</dbReference>
<evidence type="ECO:0000313" key="2">
    <source>
        <dbReference type="Proteomes" id="UP001528823"/>
    </source>
</evidence>
<protein>
    <submittedName>
        <fullName evidence="1">Uncharacterized protein</fullName>
    </submittedName>
</protein>
<dbReference type="RefSeq" id="WP_274688528.1">
    <property type="nucleotide sequence ID" value="NZ_JAPMOU010000009.1"/>
</dbReference>
<sequence>MTILYTDQSDTALQKDAATALCEQAMQLLNETLESYNLEGFQPTLLNMPQPISEDGFTPTQPLENIDFFIQAQDLYQQQTASLFPQQSSELINQSIINSNQITAAAPNNTPSQPTEDESLNAINNLLNSC</sequence>
<evidence type="ECO:0000313" key="1">
    <source>
        <dbReference type="EMBL" id="MDE1462169.1"/>
    </source>
</evidence>
<reference evidence="1 2" key="1">
    <citation type="submission" date="2022-11" db="EMBL/GenBank/DDBJ databases">
        <title>Spartinivicinus poritis sp. nov., isolated from scleractinian coral Porites lutea.</title>
        <authorList>
            <person name="Zhang G."/>
            <person name="Cai L."/>
            <person name="Wei Q."/>
        </authorList>
    </citation>
    <scope>NUCLEOTIDE SEQUENCE [LARGE SCALE GENOMIC DNA]</scope>
    <source>
        <strain evidence="1 2">A2-2</strain>
    </source>
</reference>
<dbReference type="EMBL" id="JAPMOU010000009">
    <property type="protein sequence ID" value="MDE1462169.1"/>
    <property type="molecule type" value="Genomic_DNA"/>
</dbReference>
<proteinExistence type="predicted"/>
<comment type="caution">
    <text evidence="1">The sequence shown here is derived from an EMBL/GenBank/DDBJ whole genome shotgun (WGS) entry which is preliminary data.</text>
</comment>
<organism evidence="1 2">
    <name type="scientific">Spartinivicinus poritis</name>
    <dbReference type="NCBI Taxonomy" id="2994640"/>
    <lineage>
        <taxon>Bacteria</taxon>
        <taxon>Pseudomonadati</taxon>
        <taxon>Pseudomonadota</taxon>
        <taxon>Gammaproteobacteria</taxon>
        <taxon>Oceanospirillales</taxon>
        <taxon>Zooshikellaceae</taxon>
        <taxon>Spartinivicinus</taxon>
    </lineage>
</organism>